<evidence type="ECO:0000313" key="3">
    <source>
        <dbReference type="EnsemblPlants" id="Solyc04g025375.1.1"/>
    </source>
</evidence>
<dbReference type="Proteomes" id="UP000004994">
    <property type="component" value="Chromosome 4"/>
</dbReference>
<reference evidence="3" key="1">
    <citation type="journal article" date="2012" name="Nature">
        <title>The tomato genome sequence provides insights into fleshy fruit evolution.</title>
        <authorList>
            <consortium name="Tomato Genome Consortium"/>
        </authorList>
    </citation>
    <scope>NUCLEOTIDE SEQUENCE [LARGE SCALE GENOMIC DNA]</scope>
    <source>
        <strain evidence="3">cv. Heinz 1706</strain>
    </source>
</reference>
<dbReference type="InterPro" id="IPR013103">
    <property type="entry name" value="RVT_2"/>
</dbReference>
<dbReference type="Gramene" id="Solyc04g025375.1.1">
    <property type="protein sequence ID" value="Solyc04g025375.1.1"/>
    <property type="gene ID" value="Solyc04g025375.1"/>
</dbReference>
<reference evidence="3" key="2">
    <citation type="submission" date="2019-01" db="UniProtKB">
        <authorList>
            <consortium name="EnsemblPlants"/>
        </authorList>
    </citation>
    <scope>IDENTIFICATION</scope>
    <source>
        <strain evidence="3">cv. Heinz 1706</strain>
    </source>
</reference>
<sequence length="368" mass="41285">MEVDKPHSVQTEGNHTFDEESTVPIMSTAAAPHLDTESPQDSPQTVLEAPSNNQTNCNCTFEPPSPQLDIHDSPSSPIIDPPQPPYSPSQTIRAVQYCPSTFSRQPSPSNSHKMLIRAKTNSIPNPTFHSLSINVSITSDVKEPRTNKEALSKEQWVAAKHEEFHALHTTYTWQIVPCQSNINIVGPRWFFRTKLKADGSVERHHLLLLYVDDIDLTGSCISLLKALVSNLNSKFAMKDMGDLHYFLGIEVIRCLDGLLLSQHKYAMDILEHTKMTCACPIHTPIATKCELYDTGGPPINAFEFQSILTLTRPELAYAVHLLCQFMQHPCDAHWTGVKRELHNLAFTSLQNPLSSRLGWLSYHVKLND</sequence>
<proteinExistence type="predicted"/>
<dbReference type="Pfam" id="PF07727">
    <property type="entry name" value="RVT_2"/>
    <property type="match status" value="1"/>
</dbReference>
<feature type="region of interest" description="Disordered" evidence="1">
    <location>
        <begin position="1"/>
        <end position="90"/>
    </location>
</feature>
<name>A0A3Q7G1M3_SOLLC</name>
<evidence type="ECO:0000256" key="1">
    <source>
        <dbReference type="SAM" id="MobiDB-lite"/>
    </source>
</evidence>
<protein>
    <recommendedName>
        <fullName evidence="2">Reverse transcriptase Ty1/copia-type domain-containing protein</fullName>
    </recommendedName>
</protein>
<evidence type="ECO:0000313" key="4">
    <source>
        <dbReference type="Proteomes" id="UP000004994"/>
    </source>
</evidence>
<organism evidence="3">
    <name type="scientific">Solanum lycopersicum</name>
    <name type="common">Tomato</name>
    <name type="synonym">Lycopersicon esculentum</name>
    <dbReference type="NCBI Taxonomy" id="4081"/>
    <lineage>
        <taxon>Eukaryota</taxon>
        <taxon>Viridiplantae</taxon>
        <taxon>Streptophyta</taxon>
        <taxon>Embryophyta</taxon>
        <taxon>Tracheophyta</taxon>
        <taxon>Spermatophyta</taxon>
        <taxon>Magnoliopsida</taxon>
        <taxon>eudicotyledons</taxon>
        <taxon>Gunneridae</taxon>
        <taxon>Pentapetalae</taxon>
        <taxon>asterids</taxon>
        <taxon>lamiids</taxon>
        <taxon>Solanales</taxon>
        <taxon>Solanaceae</taxon>
        <taxon>Solanoideae</taxon>
        <taxon>Solaneae</taxon>
        <taxon>Solanum</taxon>
        <taxon>Solanum subgen. Lycopersicon</taxon>
    </lineage>
</organism>
<feature type="compositionally biased region" description="Polar residues" evidence="1">
    <location>
        <begin position="37"/>
        <end position="59"/>
    </location>
</feature>
<dbReference type="EnsemblPlants" id="Solyc04g025375.1.1">
    <property type="protein sequence ID" value="Solyc04g025375.1.1"/>
    <property type="gene ID" value="Solyc04g025375.1"/>
</dbReference>
<evidence type="ECO:0000259" key="2">
    <source>
        <dbReference type="Pfam" id="PF07727"/>
    </source>
</evidence>
<dbReference type="STRING" id="4081.A0A3Q7G1M3"/>
<keyword evidence="4" id="KW-1185">Reference proteome</keyword>
<dbReference type="InParanoid" id="A0A3Q7G1M3"/>
<accession>A0A3Q7G1M3</accession>
<dbReference type="OMA" id="PPINAFE"/>
<dbReference type="AlphaFoldDB" id="A0A3Q7G1M3"/>
<feature type="domain" description="Reverse transcriptase Ty1/copia-type" evidence="2">
    <location>
        <begin position="203"/>
        <end position="286"/>
    </location>
</feature>